<reference evidence="2" key="1">
    <citation type="submission" date="2016-12" db="EMBL/GenBank/DDBJ databases">
        <title>The genomes of Aspergillus section Nigri reveals drivers in fungal speciation.</title>
        <authorList>
            <consortium name="DOE Joint Genome Institute"/>
            <person name="Vesth T.C."/>
            <person name="Nybo J."/>
            <person name="Theobald S."/>
            <person name="Brandl J."/>
            <person name="Frisvad J.C."/>
            <person name="Nielsen K.F."/>
            <person name="Lyhne E.K."/>
            <person name="Kogle M.E."/>
            <person name="Kuo A."/>
            <person name="Riley R."/>
            <person name="Clum A."/>
            <person name="Nolan M."/>
            <person name="Lipzen A."/>
            <person name="Salamov A."/>
            <person name="Henrissat B."/>
            <person name="Wiebenga A."/>
            <person name="De vries R.P."/>
            <person name="Grigoriev I.V."/>
            <person name="Mortensen U.H."/>
            <person name="Andersen M.R."/>
            <person name="Baker S.E."/>
        </authorList>
    </citation>
    <scope>NUCLEOTIDE SEQUENCE</scope>
    <source>
        <strain evidence="2">CBS 122712</strain>
    </source>
</reference>
<comment type="caution">
    <text evidence="2">The sequence shown here is derived from an EMBL/GenBank/DDBJ whole genome shotgun (WGS) entry which is preliminary data.</text>
</comment>
<accession>A0A317UPB3</accession>
<keyword evidence="1" id="KW-0732">Signal</keyword>
<feature type="signal peptide" evidence="1">
    <location>
        <begin position="1"/>
        <end position="23"/>
    </location>
</feature>
<organism evidence="2 3">
    <name type="scientific">Aspergillus eucalypticola (strain CBS 122712 / IBT 29274)</name>
    <dbReference type="NCBI Taxonomy" id="1448314"/>
    <lineage>
        <taxon>Eukaryota</taxon>
        <taxon>Fungi</taxon>
        <taxon>Dikarya</taxon>
        <taxon>Ascomycota</taxon>
        <taxon>Pezizomycotina</taxon>
        <taxon>Eurotiomycetes</taxon>
        <taxon>Eurotiomycetidae</taxon>
        <taxon>Eurotiales</taxon>
        <taxon>Aspergillaceae</taxon>
        <taxon>Aspergillus</taxon>
        <taxon>Aspergillus subgen. Circumdati</taxon>
    </lineage>
</organism>
<gene>
    <name evidence="2" type="ORF">BO83DRAFT_382865</name>
</gene>
<name>A0A317UPB3_ASPEC</name>
<evidence type="ECO:0000313" key="2">
    <source>
        <dbReference type="EMBL" id="PWY63259.1"/>
    </source>
</evidence>
<dbReference type="Proteomes" id="UP000246171">
    <property type="component" value="Unassembled WGS sequence"/>
</dbReference>
<keyword evidence="3" id="KW-1185">Reference proteome</keyword>
<feature type="chain" id="PRO_5016399488" evidence="1">
    <location>
        <begin position="24"/>
        <end position="82"/>
    </location>
</feature>
<dbReference type="EMBL" id="MSFU01000038">
    <property type="protein sequence ID" value="PWY63259.1"/>
    <property type="molecule type" value="Genomic_DNA"/>
</dbReference>
<evidence type="ECO:0000256" key="1">
    <source>
        <dbReference type="SAM" id="SignalP"/>
    </source>
</evidence>
<sequence>MPRSPRIPFFALSLSLSVSPVLLLPPEANKRTCPISDSQPNSFIPHVSPPIHTLNSTDLPIHPLGPRTLIHKIPQSSHSLQK</sequence>
<dbReference type="AlphaFoldDB" id="A0A317UPB3"/>
<dbReference type="RefSeq" id="XP_025382990.1">
    <property type="nucleotide sequence ID" value="XM_025532326.1"/>
</dbReference>
<evidence type="ECO:0000313" key="3">
    <source>
        <dbReference type="Proteomes" id="UP000246171"/>
    </source>
</evidence>
<dbReference type="GeneID" id="37054288"/>
<proteinExistence type="predicted"/>
<protein>
    <submittedName>
        <fullName evidence="2">Uncharacterized protein</fullName>
    </submittedName>
</protein>
<dbReference type="VEuPathDB" id="FungiDB:BO83DRAFT_382865"/>